<dbReference type="PANTHER" id="PTHR31384">
    <property type="entry name" value="AUXIN RESPONSE FACTOR 4-RELATED"/>
    <property type="match status" value="1"/>
</dbReference>
<accession>A0A8S0R6D2</accession>
<dbReference type="EMBL" id="CACTIH010002168">
    <property type="protein sequence ID" value="CAA2974371.1"/>
    <property type="molecule type" value="Genomic_DNA"/>
</dbReference>
<evidence type="ECO:0000256" key="6">
    <source>
        <dbReference type="ARBA" id="ARBA00023163"/>
    </source>
</evidence>
<keyword evidence="4 10" id="KW-0805">Transcription regulation</keyword>
<dbReference type="GO" id="GO:0003677">
    <property type="term" value="F:DNA binding"/>
    <property type="evidence" value="ECO:0007669"/>
    <property type="project" value="UniProtKB-KW"/>
</dbReference>
<dbReference type="SUPFAM" id="SSF101936">
    <property type="entry name" value="DNA-binding pseudobarrel domain"/>
    <property type="match status" value="1"/>
</dbReference>
<organism evidence="13 14">
    <name type="scientific">Olea europaea subsp. europaea</name>
    <dbReference type="NCBI Taxonomy" id="158383"/>
    <lineage>
        <taxon>Eukaryota</taxon>
        <taxon>Viridiplantae</taxon>
        <taxon>Streptophyta</taxon>
        <taxon>Embryophyta</taxon>
        <taxon>Tracheophyta</taxon>
        <taxon>Spermatophyta</taxon>
        <taxon>Magnoliopsida</taxon>
        <taxon>eudicotyledons</taxon>
        <taxon>Gunneridae</taxon>
        <taxon>Pentapetalae</taxon>
        <taxon>asterids</taxon>
        <taxon>lamiids</taxon>
        <taxon>Lamiales</taxon>
        <taxon>Oleaceae</taxon>
        <taxon>Oleeae</taxon>
        <taxon>Olea</taxon>
    </lineage>
</organism>
<dbReference type="CDD" id="cd10017">
    <property type="entry name" value="B3_DNA"/>
    <property type="match status" value="1"/>
</dbReference>
<keyword evidence="8 10" id="KW-0927">Auxin signaling pathway</keyword>
<comment type="function">
    <text evidence="9">Auxin response factors (ARFs) are transcriptional factors that bind specifically to the DNA sequence 5'-TGTCTC-3' found in the auxin-responsive promoter elements (AuxREs). Could act as transcriptional activator or repressor. Formation of heterodimers with Aux/IAA proteins may alter their ability to modulate early auxin response genes expression.</text>
</comment>
<dbReference type="Pfam" id="PF06507">
    <property type="entry name" value="ARF_AD"/>
    <property type="match status" value="1"/>
</dbReference>
<dbReference type="InterPro" id="IPR015300">
    <property type="entry name" value="DNA-bd_pseudobarrel_sf"/>
</dbReference>
<dbReference type="Pfam" id="PF02362">
    <property type="entry name" value="B3"/>
    <property type="match status" value="1"/>
</dbReference>
<name>A0A8S0R6D2_OLEEU</name>
<evidence type="ECO:0000256" key="5">
    <source>
        <dbReference type="ARBA" id="ARBA00023125"/>
    </source>
</evidence>
<dbReference type="GO" id="GO:0005634">
    <property type="term" value="C:nucleus"/>
    <property type="evidence" value="ECO:0007669"/>
    <property type="project" value="UniProtKB-SubCell"/>
</dbReference>
<evidence type="ECO:0000256" key="1">
    <source>
        <dbReference type="ARBA" id="ARBA00004123"/>
    </source>
</evidence>
<gene>
    <name evidence="13" type="ORF">OLEA9_A065692</name>
</gene>
<dbReference type="InterPro" id="IPR003340">
    <property type="entry name" value="B3_DNA-bd"/>
</dbReference>
<dbReference type="SMART" id="SM01019">
    <property type="entry name" value="B3"/>
    <property type="match status" value="1"/>
</dbReference>
<dbReference type="Proteomes" id="UP000594638">
    <property type="component" value="Unassembled WGS sequence"/>
</dbReference>
<dbReference type="InterPro" id="IPR053793">
    <property type="entry name" value="PB1-like"/>
</dbReference>
<comment type="subcellular location">
    <subcellularLocation>
        <location evidence="1 10">Nucleus</location>
    </subcellularLocation>
</comment>
<comment type="caution">
    <text evidence="13">The sequence shown here is derived from an EMBL/GenBank/DDBJ whole genome shotgun (WGS) entry which is preliminary data.</text>
</comment>
<protein>
    <recommendedName>
        <fullName evidence="10">Auxin response factor</fullName>
    </recommendedName>
</protein>
<dbReference type="GO" id="GO:0006355">
    <property type="term" value="P:regulation of DNA-templated transcription"/>
    <property type="evidence" value="ECO:0007669"/>
    <property type="project" value="InterPro"/>
</dbReference>
<dbReference type="Gene3D" id="2.40.330.10">
    <property type="entry name" value="DNA-binding pseudobarrel domain"/>
    <property type="match status" value="1"/>
</dbReference>
<dbReference type="GO" id="GO:0009734">
    <property type="term" value="P:auxin-activated signaling pathway"/>
    <property type="evidence" value="ECO:0007669"/>
    <property type="project" value="UniProtKB-KW"/>
</dbReference>
<evidence type="ECO:0000256" key="8">
    <source>
        <dbReference type="ARBA" id="ARBA00023294"/>
    </source>
</evidence>
<comment type="subunit">
    <text evidence="3 10">Homodimers and heterodimers.</text>
</comment>
<evidence type="ECO:0000259" key="12">
    <source>
        <dbReference type="PROSITE" id="PS51745"/>
    </source>
</evidence>
<dbReference type="PROSITE" id="PS51745">
    <property type="entry name" value="PB1"/>
    <property type="match status" value="1"/>
</dbReference>
<evidence type="ECO:0000256" key="7">
    <source>
        <dbReference type="ARBA" id="ARBA00023242"/>
    </source>
</evidence>
<evidence type="ECO:0000313" key="13">
    <source>
        <dbReference type="EMBL" id="CAA2974371.1"/>
    </source>
</evidence>
<evidence type="ECO:0000313" key="14">
    <source>
        <dbReference type="Proteomes" id="UP000594638"/>
    </source>
</evidence>
<proteinExistence type="inferred from homology"/>
<dbReference type="Gene3D" id="2.30.30.1040">
    <property type="match status" value="1"/>
</dbReference>
<dbReference type="FunFam" id="2.40.330.10:FF:000001">
    <property type="entry name" value="Auxin response factor"/>
    <property type="match status" value="1"/>
</dbReference>
<reference evidence="13 14" key="1">
    <citation type="submission" date="2019-12" db="EMBL/GenBank/DDBJ databases">
        <authorList>
            <person name="Alioto T."/>
            <person name="Alioto T."/>
            <person name="Gomez Garrido J."/>
        </authorList>
    </citation>
    <scope>NUCLEOTIDE SEQUENCE [LARGE SCALE GENOMIC DNA]</scope>
</reference>
<dbReference type="OrthoDB" id="1906869at2759"/>
<evidence type="ECO:0000256" key="9">
    <source>
        <dbReference type="ARBA" id="ARBA00037697"/>
    </source>
</evidence>
<keyword evidence="5 10" id="KW-0238">DNA-binding</keyword>
<evidence type="ECO:0000259" key="11">
    <source>
        <dbReference type="PROSITE" id="PS50863"/>
    </source>
</evidence>
<dbReference type="AlphaFoldDB" id="A0A8S0R6D2"/>
<dbReference type="GO" id="GO:0051301">
    <property type="term" value="P:cell division"/>
    <property type="evidence" value="ECO:0007669"/>
    <property type="project" value="UniProtKB-ARBA"/>
</dbReference>
<dbReference type="InterPro" id="IPR044835">
    <property type="entry name" value="ARF_plant"/>
</dbReference>
<dbReference type="GO" id="GO:0007389">
    <property type="term" value="P:pattern specification process"/>
    <property type="evidence" value="ECO:0007669"/>
    <property type="project" value="UniProtKB-ARBA"/>
</dbReference>
<dbReference type="PANTHER" id="PTHR31384:SF160">
    <property type="entry name" value="AUXIN RESPONSE FACTOR 16"/>
    <property type="match status" value="1"/>
</dbReference>
<dbReference type="GO" id="GO:0048829">
    <property type="term" value="P:root cap development"/>
    <property type="evidence" value="ECO:0007669"/>
    <property type="project" value="UniProtKB-ARBA"/>
</dbReference>
<keyword evidence="14" id="KW-1185">Reference proteome</keyword>
<sequence length="681" mass="75371">MEGVFEKSLDSELWHACAGGIVQMPSVNSKVFYFPQGHAEHTLMEFPALPRIPPMILCRVAAVKFLADPETDEVYAKMRLIPVVNSDYSLDDDVGLGGNGSEMNEKPTSFAKTLTQSDANNGGGFSVPRYCAETIFPRLDYSSDPPLQTLIAKDVHGKTWKFRHIYRGTPRRHLLTTGWSSFVNQKKLAAGDSVVFLKAENGNICVGIRRAKRDGSIGGHESSSRWNYSGGAGNYRYFSAFDSKLMHRSGNNGGLRAERSKVKPQSVMEAIFLATSGQPFEVAYYPRAGTPEFCVKASSVGAAMKIQWLSGMRFKMAFETEDSSRISWFMGTIACAQVADPVRWPNSLWRLLQVRWDEPDMLQNVKRVSPWLVEMVSNIPAIHPSPYSPPRKKFRLPHHPVFPLDDQFPMPSFTGNPLGPSGPLRSLSKDINAGIQGTRHAQIRAPISDHLNNKLQLGLLPPSFPRLDLHAKIADGIVRSHDGNEDISCLLSMGNSSQKSNKADTVLTPRFILFGQPILTEQQMSRDCSSDVSEVLSGKNSLSLPKSLSSTKQGFHAAELGLGTGHCKVFLESDDVGRILQLSALVSYEELYKMLGNMFEIERLEMLSHVFYHDVTGAVKQVGEEPFSEFTKKAKRLTILMKPGISDVERKLITGLPTSERGLDSSNQTGPPWAYLLSTSI</sequence>
<dbReference type="FunFam" id="2.30.30.1040:FF:000002">
    <property type="entry name" value="Auxin response factor"/>
    <property type="match status" value="1"/>
</dbReference>
<feature type="domain" description="PB1" evidence="12">
    <location>
        <begin position="564"/>
        <end position="644"/>
    </location>
</feature>
<feature type="domain" description="TF-B3" evidence="11">
    <location>
        <begin position="110"/>
        <end position="212"/>
    </location>
</feature>
<keyword evidence="6 10" id="KW-0804">Transcription</keyword>
<dbReference type="PROSITE" id="PS50863">
    <property type="entry name" value="B3"/>
    <property type="match status" value="1"/>
</dbReference>
<evidence type="ECO:0000256" key="2">
    <source>
        <dbReference type="ARBA" id="ARBA00007853"/>
    </source>
</evidence>
<evidence type="ECO:0000256" key="4">
    <source>
        <dbReference type="ARBA" id="ARBA00023015"/>
    </source>
</evidence>
<dbReference type="InterPro" id="IPR010525">
    <property type="entry name" value="ARF_dom"/>
</dbReference>
<keyword evidence="7 10" id="KW-0539">Nucleus</keyword>
<dbReference type="Gramene" id="OE9A065692T1">
    <property type="protein sequence ID" value="OE9A065692C1"/>
    <property type="gene ID" value="OE9A065692"/>
</dbReference>
<comment type="similarity">
    <text evidence="2 10">Belongs to the ARF family.</text>
</comment>
<evidence type="ECO:0000256" key="10">
    <source>
        <dbReference type="RuleBase" id="RU004561"/>
    </source>
</evidence>
<evidence type="ECO:0000256" key="3">
    <source>
        <dbReference type="ARBA" id="ARBA00011726"/>
    </source>
</evidence>
<dbReference type="Gene3D" id="3.10.20.90">
    <property type="entry name" value="Phosphatidylinositol 3-kinase Catalytic Subunit, Chain A, domain 1"/>
    <property type="match status" value="1"/>
</dbReference>